<dbReference type="EMBL" id="BMXK01000004">
    <property type="protein sequence ID" value="GHD04242.1"/>
    <property type="molecule type" value="Genomic_DNA"/>
</dbReference>
<organism evidence="3 4">
    <name type="scientific">Zhihengliuella salsuginis</name>
    <dbReference type="NCBI Taxonomy" id="578222"/>
    <lineage>
        <taxon>Bacteria</taxon>
        <taxon>Bacillati</taxon>
        <taxon>Actinomycetota</taxon>
        <taxon>Actinomycetes</taxon>
        <taxon>Micrococcales</taxon>
        <taxon>Micrococcaceae</taxon>
        <taxon>Zhihengliuella</taxon>
    </lineage>
</organism>
<accession>A0ABQ3GH56</accession>
<evidence type="ECO:0000313" key="4">
    <source>
        <dbReference type="Proteomes" id="UP000642819"/>
    </source>
</evidence>
<comment type="caution">
    <text evidence="3">The sequence shown here is derived from an EMBL/GenBank/DDBJ whole genome shotgun (WGS) entry which is preliminary data.</text>
</comment>
<dbReference type="Proteomes" id="UP000642819">
    <property type="component" value="Unassembled WGS sequence"/>
</dbReference>
<feature type="transmembrane region" description="Helical" evidence="2">
    <location>
        <begin position="72"/>
        <end position="99"/>
    </location>
</feature>
<proteinExistence type="predicted"/>
<name>A0ABQ3GH56_9MICC</name>
<evidence type="ECO:0000256" key="1">
    <source>
        <dbReference type="SAM" id="MobiDB-lite"/>
    </source>
</evidence>
<keyword evidence="2" id="KW-0812">Transmembrane</keyword>
<protein>
    <submittedName>
        <fullName evidence="3">Uncharacterized protein</fullName>
    </submittedName>
</protein>
<reference evidence="4" key="1">
    <citation type="journal article" date="2019" name="Int. J. Syst. Evol. Microbiol.">
        <title>The Global Catalogue of Microorganisms (GCM) 10K type strain sequencing project: providing services to taxonomists for standard genome sequencing and annotation.</title>
        <authorList>
            <consortium name="The Broad Institute Genomics Platform"/>
            <consortium name="The Broad Institute Genome Sequencing Center for Infectious Disease"/>
            <person name="Wu L."/>
            <person name="Ma J."/>
        </authorList>
    </citation>
    <scope>NUCLEOTIDE SEQUENCE [LARGE SCALE GENOMIC DNA]</scope>
    <source>
        <strain evidence="4">KCTC 19466</strain>
    </source>
</reference>
<keyword evidence="2" id="KW-1133">Transmembrane helix</keyword>
<evidence type="ECO:0000313" key="3">
    <source>
        <dbReference type="EMBL" id="GHD04242.1"/>
    </source>
</evidence>
<feature type="transmembrane region" description="Helical" evidence="2">
    <location>
        <begin position="40"/>
        <end position="60"/>
    </location>
</feature>
<keyword evidence="4" id="KW-1185">Reference proteome</keyword>
<gene>
    <name evidence="3" type="ORF">GCM10008096_11330</name>
</gene>
<evidence type="ECO:0000256" key="2">
    <source>
        <dbReference type="SAM" id="Phobius"/>
    </source>
</evidence>
<feature type="region of interest" description="Disordered" evidence="1">
    <location>
        <begin position="129"/>
        <end position="155"/>
    </location>
</feature>
<keyword evidence="2" id="KW-0472">Membrane</keyword>
<sequence>MSDWLPMAILGTMSAVLIVSGVMAYRQKYVAWLALKSFFPGWPGLAGLYLGIAIATILVLNSILDAATAGNLLLGLAVLVLFAVFVLCLVTGIVGMFWLPRFLLPRWVEDMVEEIRRGDDPLSRDLRPGGRLHGRLGVPGSARVHTRRKDDDDQQ</sequence>